<accession>A0A7K1LH65</accession>
<dbReference type="OrthoDB" id="7363114at2"/>
<feature type="domain" description="HTH gntR-type" evidence="4">
    <location>
        <begin position="9"/>
        <end position="76"/>
    </location>
</feature>
<dbReference type="GO" id="GO:0003677">
    <property type="term" value="F:DNA binding"/>
    <property type="evidence" value="ECO:0007669"/>
    <property type="project" value="UniProtKB-KW"/>
</dbReference>
<dbReference type="Proteomes" id="UP000462152">
    <property type="component" value="Unassembled WGS sequence"/>
</dbReference>
<dbReference type="EMBL" id="WOGT01000002">
    <property type="protein sequence ID" value="MUN54413.1"/>
    <property type="molecule type" value="Genomic_DNA"/>
</dbReference>
<dbReference type="PRINTS" id="PR00035">
    <property type="entry name" value="HTHGNTR"/>
</dbReference>
<dbReference type="Gene3D" id="1.10.10.10">
    <property type="entry name" value="Winged helix-like DNA-binding domain superfamily/Winged helix DNA-binding domain"/>
    <property type="match status" value="1"/>
</dbReference>
<dbReference type="InterPro" id="IPR050679">
    <property type="entry name" value="Bact_HTH_transcr_reg"/>
</dbReference>
<dbReference type="PANTHER" id="PTHR44846">
    <property type="entry name" value="MANNOSYL-D-GLYCERATE TRANSPORT/METABOLISM SYSTEM REPRESSOR MNGR-RELATED"/>
    <property type="match status" value="1"/>
</dbReference>
<evidence type="ECO:0000259" key="4">
    <source>
        <dbReference type="PROSITE" id="PS50949"/>
    </source>
</evidence>
<keyword evidence="3" id="KW-0804">Transcription</keyword>
<gene>
    <name evidence="5" type="ORF">GMA10_04165</name>
</gene>
<dbReference type="Pfam" id="PF00392">
    <property type="entry name" value="GntR"/>
    <property type="match status" value="1"/>
</dbReference>
<dbReference type="Pfam" id="PF07702">
    <property type="entry name" value="UTRA"/>
    <property type="match status" value="1"/>
</dbReference>
<organism evidence="5 6">
    <name type="scientific">Rothia koreensis</name>
    <dbReference type="NCBI Taxonomy" id="592378"/>
    <lineage>
        <taxon>Bacteria</taxon>
        <taxon>Bacillati</taxon>
        <taxon>Actinomycetota</taxon>
        <taxon>Actinomycetes</taxon>
        <taxon>Micrococcales</taxon>
        <taxon>Micrococcaceae</taxon>
        <taxon>Rothia</taxon>
    </lineage>
</organism>
<dbReference type="SUPFAM" id="SSF64288">
    <property type="entry name" value="Chorismate lyase-like"/>
    <property type="match status" value="1"/>
</dbReference>
<dbReference type="InterPro" id="IPR036388">
    <property type="entry name" value="WH-like_DNA-bd_sf"/>
</dbReference>
<dbReference type="InterPro" id="IPR000524">
    <property type="entry name" value="Tscrpt_reg_HTH_GntR"/>
</dbReference>
<evidence type="ECO:0000256" key="2">
    <source>
        <dbReference type="ARBA" id="ARBA00023125"/>
    </source>
</evidence>
<dbReference type="CDD" id="cd07377">
    <property type="entry name" value="WHTH_GntR"/>
    <property type="match status" value="1"/>
</dbReference>
<name>A0A7K1LH65_9MICC</name>
<keyword evidence="6" id="KW-1185">Reference proteome</keyword>
<sequence length="242" mass="26202">MTAGETEIVPKYLALAAALEADVVAAGEPHEALPTERTLQEEYGVSRATVRRAIAHLVASGAVYSVRGSGTYVADPSMIRKGLRLTSFSEDMDERGHRPTSETLGNDVVPADEILAEKLNVPVGEELARIHRLRLADGLPMALELARIPLKFFGGSLPDPRGSLDEQLSRRGHRAESADQSIRAVNLGFEEANLLSQPVGAAALRVERCARDVLGRPVECTETTYRADRYGFDLSVVRGAKD</sequence>
<evidence type="ECO:0000313" key="5">
    <source>
        <dbReference type="EMBL" id="MUN54413.1"/>
    </source>
</evidence>
<dbReference type="PANTHER" id="PTHR44846:SF1">
    <property type="entry name" value="MANNOSYL-D-GLYCERATE TRANSPORT_METABOLISM SYSTEM REPRESSOR MNGR-RELATED"/>
    <property type="match status" value="1"/>
</dbReference>
<dbReference type="InterPro" id="IPR028978">
    <property type="entry name" value="Chorismate_lyase_/UTRA_dom_sf"/>
</dbReference>
<keyword evidence="2" id="KW-0238">DNA-binding</keyword>
<reference evidence="5 6" key="1">
    <citation type="submission" date="2019-12" db="EMBL/GenBank/DDBJ databases">
        <authorList>
            <person name="Li J."/>
            <person name="Shi Y."/>
            <person name="Xu G."/>
            <person name="Xiao D."/>
            <person name="Ran X."/>
        </authorList>
    </citation>
    <scope>NUCLEOTIDE SEQUENCE [LARGE SCALE GENOMIC DNA]</scope>
    <source>
        <strain evidence="5 6">JCM 15915</strain>
    </source>
</reference>
<protein>
    <submittedName>
        <fullName evidence="5">UTRA domain-containing protein</fullName>
    </submittedName>
</protein>
<comment type="caution">
    <text evidence="5">The sequence shown here is derived from an EMBL/GenBank/DDBJ whole genome shotgun (WGS) entry which is preliminary data.</text>
</comment>
<evidence type="ECO:0000256" key="1">
    <source>
        <dbReference type="ARBA" id="ARBA00023015"/>
    </source>
</evidence>
<dbReference type="SMART" id="SM00866">
    <property type="entry name" value="UTRA"/>
    <property type="match status" value="1"/>
</dbReference>
<keyword evidence="1" id="KW-0805">Transcription regulation</keyword>
<dbReference type="SMART" id="SM00345">
    <property type="entry name" value="HTH_GNTR"/>
    <property type="match status" value="1"/>
</dbReference>
<dbReference type="GO" id="GO:0045892">
    <property type="term" value="P:negative regulation of DNA-templated transcription"/>
    <property type="evidence" value="ECO:0007669"/>
    <property type="project" value="TreeGrafter"/>
</dbReference>
<dbReference type="Gene3D" id="3.40.1410.10">
    <property type="entry name" value="Chorismate lyase-like"/>
    <property type="match status" value="1"/>
</dbReference>
<dbReference type="InterPro" id="IPR036390">
    <property type="entry name" value="WH_DNA-bd_sf"/>
</dbReference>
<dbReference type="SUPFAM" id="SSF46785">
    <property type="entry name" value="Winged helix' DNA-binding domain"/>
    <property type="match status" value="1"/>
</dbReference>
<dbReference type="PROSITE" id="PS50949">
    <property type="entry name" value="HTH_GNTR"/>
    <property type="match status" value="1"/>
</dbReference>
<evidence type="ECO:0000313" key="6">
    <source>
        <dbReference type="Proteomes" id="UP000462152"/>
    </source>
</evidence>
<dbReference type="AlphaFoldDB" id="A0A7K1LH65"/>
<evidence type="ECO:0000256" key="3">
    <source>
        <dbReference type="ARBA" id="ARBA00023163"/>
    </source>
</evidence>
<dbReference type="GO" id="GO:0003700">
    <property type="term" value="F:DNA-binding transcription factor activity"/>
    <property type="evidence" value="ECO:0007669"/>
    <property type="project" value="InterPro"/>
</dbReference>
<dbReference type="InterPro" id="IPR011663">
    <property type="entry name" value="UTRA"/>
</dbReference>
<dbReference type="RefSeq" id="WP_129315690.1">
    <property type="nucleotide sequence ID" value="NZ_NOIQ01000010.1"/>
</dbReference>
<proteinExistence type="predicted"/>